<sequence>MLSEHTLQFRVEYFQTDGQRRVHHGNYIDFFERGRVEMLRAAGMNYKDLEAEGLMLVVTEMNVKYFAAAEFDDLLTQTTRTLEIRGVRIRHEYKIYRDETLLVSGESTIACVDQTGRPRRLPAFFRRTN</sequence>
<evidence type="ECO:0000313" key="4">
    <source>
        <dbReference type="Proteomes" id="UP000320672"/>
    </source>
</evidence>
<dbReference type="NCBIfam" id="TIGR00051">
    <property type="entry name" value="YbgC/FadM family acyl-CoA thioesterase"/>
    <property type="match status" value="1"/>
</dbReference>
<accession>A0A517ME52</accession>
<dbReference type="GO" id="GO:0047617">
    <property type="term" value="F:fatty acyl-CoA hydrolase activity"/>
    <property type="evidence" value="ECO:0007669"/>
    <property type="project" value="TreeGrafter"/>
</dbReference>
<dbReference type="KEGG" id="rml:FF011L_18710"/>
<evidence type="ECO:0000313" key="3">
    <source>
        <dbReference type="EMBL" id="QDS93116.1"/>
    </source>
</evidence>
<dbReference type="OrthoDB" id="9800856at2"/>
<gene>
    <name evidence="3" type="primary">ybgC_2</name>
    <name evidence="3" type="ORF">FF011L_18710</name>
</gene>
<dbReference type="SUPFAM" id="SSF54637">
    <property type="entry name" value="Thioesterase/thiol ester dehydrase-isomerase"/>
    <property type="match status" value="1"/>
</dbReference>
<protein>
    <submittedName>
        <fullName evidence="3">Acyl-CoA thioester hydrolase YbgC</fullName>
        <ecNumber evidence="3">3.1.2.-</ecNumber>
    </submittedName>
</protein>
<dbReference type="PANTHER" id="PTHR31793">
    <property type="entry name" value="4-HYDROXYBENZOYL-COA THIOESTERASE FAMILY MEMBER"/>
    <property type="match status" value="1"/>
</dbReference>
<dbReference type="Proteomes" id="UP000320672">
    <property type="component" value="Chromosome"/>
</dbReference>
<dbReference type="Gene3D" id="3.10.129.10">
    <property type="entry name" value="Hotdog Thioesterase"/>
    <property type="match status" value="1"/>
</dbReference>
<dbReference type="CDD" id="cd00586">
    <property type="entry name" value="4HBT"/>
    <property type="match status" value="1"/>
</dbReference>
<reference evidence="3 4" key="1">
    <citation type="submission" date="2019-02" db="EMBL/GenBank/DDBJ databases">
        <title>Deep-cultivation of Planctomycetes and their phenomic and genomic characterization uncovers novel biology.</title>
        <authorList>
            <person name="Wiegand S."/>
            <person name="Jogler M."/>
            <person name="Boedeker C."/>
            <person name="Pinto D."/>
            <person name="Vollmers J."/>
            <person name="Rivas-Marin E."/>
            <person name="Kohn T."/>
            <person name="Peeters S.H."/>
            <person name="Heuer A."/>
            <person name="Rast P."/>
            <person name="Oberbeckmann S."/>
            <person name="Bunk B."/>
            <person name="Jeske O."/>
            <person name="Meyerdierks A."/>
            <person name="Storesund J.E."/>
            <person name="Kallscheuer N."/>
            <person name="Luecker S."/>
            <person name="Lage O.M."/>
            <person name="Pohl T."/>
            <person name="Merkel B.J."/>
            <person name="Hornburger P."/>
            <person name="Mueller R.-W."/>
            <person name="Bruemmer F."/>
            <person name="Labrenz M."/>
            <person name="Spormann A.M."/>
            <person name="Op den Camp H."/>
            <person name="Overmann J."/>
            <person name="Amann R."/>
            <person name="Jetten M.S.M."/>
            <person name="Mascher T."/>
            <person name="Medema M.H."/>
            <person name="Devos D.P."/>
            <person name="Kaster A.-K."/>
            <person name="Ovreas L."/>
            <person name="Rohde M."/>
            <person name="Galperin M.Y."/>
            <person name="Jogler C."/>
        </authorList>
    </citation>
    <scope>NUCLEOTIDE SEQUENCE [LARGE SCALE GENOMIC DNA]</scope>
    <source>
        <strain evidence="3 4">FF011L</strain>
    </source>
</reference>
<dbReference type="PANTHER" id="PTHR31793:SF37">
    <property type="entry name" value="ACYL-COA THIOESTER HYDROLASE YBGC"/>
    <property type="match status" value="1"/>
</dbReference>
<keyword evidence="2 3" id="KW-0378">Hydrolase</keyword>
<proteinExistence type="inferred from homology"/>
<evidence type="ECO:0000256" key="1">
    <source>
        <dbReference type="ARBA" id="ARBA00005953"/>
    </source>
</evidence>
<dbReference type="InterPro" id="IPR006684">
    <property type="entry name" value="YbgC/YbaW"/>
</dbReference>
<dbReference type="AlphaFoldDB" id="A0A517ME52"/>
<name>A0A517ME52_9BACT</name>
<dbReference type="InterPro" id="IPR050563">
    <property type="entry name" value="4-hydroxybenzoyl-CoA_TE"/>
</dbReference>
<comment type="similarity">
    <text evidence="1">Belongs to the 4-hydroxybenzoyl-CoA thioesterase family.</text>
</comment>
<organism evidence="3 4">
    <name type="scientific">Roseimaritima multifibrata</name>
    <dbReference type="NCBI Taxonomy" id="1930274"/>
    <lineage>
        <taxon>Bacteria</taxon>
        <taxon>Pseudomonadati</taxon>
        <taxon>Planctomycetota</taxon>
        <taxon>Planctomycetia</taxon>
        <taxon>Pirellulales</taxon>
        <taxon>Pirellulaceae</taxon>
        <taxon>Roseimaritima</taxon>
    </lineage>
</organism>
<dbReference type="EMBL" id="CP036262">
    <property type="protein sequence ID" value="QDS93116.1"/>
    <property type="molecule type" value="Genomic_DNA"/>
</dbReference>
<dbReference type="EC" id="3.1.2.-" evidence="3"/>
<dbReference type="RefSeq" id="WP_145351264.1">
    <property type="nucleotide sequence ID" value="NZ_CP036262.1"/>
</dbReference>
<dbReference type="PIRSF" id="PIRSF003230">
    <property type="entry name" value="YbgC"/>
    <property type="match status" value="1"/>
</dbReference>
<evidence type="ECO:0000256" key="2">
    <source>
        <dbReference type="ARBA" id="ARBA00022801"/>
    </source>
</evidence>
<dbReference type="Pfam" id="PF13279">
    <property type="entry name" value="4HBT_2"/>
    <property type="match status" value="1"/>
</dbReference>
<dbReference type="InterPro" id="IPR029069">
    <property type="entry name" value="HotDog_dom_sf"/>
</dbReference>
<keyword evidence="4" id="KW-1185">Reference proteome</keyword>